<dbReference type="InterPro" id="IPR056431">
    <property type="entry name" value="C2CD5_YbjQ-rel_dom"/>
</dbReference>
<name>A0A9Q1BU19_HOLLE</name>
<dbReference type="Gene3D" id="2.60.40.150">
    <property type="entry name" value="C2 domain"/>
    <property type="match status" value="1"/>
</dbReference>
<dbReference type="Pfam" id="PF23128">
    <property type="entry name" value="YbjQ_4"/>
    <property type="match status" value="1"/>
</dbReference>
<dbReference type="GO" id="GO:0005886">
    <property type="term" value="C:plasma membrane"/>
    <property type="evidence" value="ECO:0007669"/>
    <property type="project" value="TreeGrafter"/>
</dbReference>
<dbReference type="InterPro" id="IPR000008">
    <property type="entry name" value="C2_dom"/>
</dbReference>
<dbReference type="GO" id="GO:0090314">
    <property type="term" value="P:positive regulation of protein targeting to membrane"/>
    <property type="evidence" value="ECO:0007669"/>
    <property type="project" value="TreeGrafter"/>
</dbReference>
<sequence length="943" mass="104610">MPGKLKVRILAARDLPVMDRASDLADAFVEVRFGQATEKTEVFRKSLNPQWNTDWFKFEVDDEELQDEPLQIRVLDYDTYSAHDTIGKVYIDLNSLLWKDGVSEISGWMPIFDTMHGIRGEINVAVRVELIEDANKFRQSSCGVHFFSSTRVPTCYKVEAIHGFVEELVVNNDPEYQWIDMIRTPRASNEARQRLFSKLSGELQRKIGLKVLEVEGNAVIGYWQCFDMEGESGVVVRGIGTAATLKKSAALSPPKDVPRDSSSPFDDSHDAGPQLSPTVIKQPPSPTRQLPPLLQTSDPDLTTSVVLASSGGSGGLSQRNKGPNLMHGPKIAMMEYPFFTITTFPPNFLAKLGGAVTARSVKLLDRIHNPDESEARDVWWTEIRTEIRAHAASMGCNAVVGYKETTSIFDEICLLSATGTAAIVNVTRIRDPQQVVLTKSLDRVEFQKEQAATTPPLNENLDVSNSTGDEFCCTLCHIPYNDAALPFPITLTSCQICRKWKVPDVLFTTIEPPAELMYTGRGCCIQARICKMKRKAQGEINASLISDALPFIEFELHRQLMNRLKVKGMNALFGLRVTITVGENVLVGTAAATAVYVTALPPPSMLRITSKDASEKGDRHLKKLQQRLVDVMERNKELYDLNSQVDAGVDAESPVPGITEEINDPQMSSLHKETHIIEVDDMEDQKSISDLLEGELPKGFYHCSTNELPGNVQLAHHLQMITMVRRANLSDANTASLNSTLTEIVQSLCFKLRTQVPCCLCKLSWDVFLSEDNIAYVWLTAAALRVREKEKSPPAGSSDTEMMFAMEEVTDGKKGKTPSPLDKKIFTKRDSFWTPSVQITPLNLIPGALVEKYLGNINIFFVRECTSVKENGGVGGFMHNFVSEVNAIVRSHVMALGGNALLAYDMVNFVLMDNPHKNQCQGLINVSGDAVHVEYENTGDFRG</sequence>
<evidence type="ECO:0000256" key="1">
    <source>
        <dbReference type="SAM" id="MobiDB-lite"/>
    </source>
</evidence>
<dbReference type="GO" id="GO:0031340">
    <property type="term" value="P:positive regulation of vesicle fusion"/>
    <property type="evidence" value="ECO:0007669"/>
    <property type="project" value="TreeGrafter"/>
</dbReference>
<dbReference type="AlphaFoldDB" id="A0A9Q1BU19"/>
<dbReference type="PANTHER" id="PTHR37412:SF2">
    <property type="entry name" value="C2 DOMAIN-CONTAINING PROTEIN 5"/>
    <property type="match status" value="1"/>
</dbReference>
<comment type="caution">
    <text evidence="3">The sequence shown here is derived from an EMBL/GenBank/DDBJ whole genome shotgun (WGS) entry which is preliminary data.</text>
</comment>
<protein>
    <submittedName>
        <fullName evidence="3">C2 domain-containing protein 5</fullName>
    </submittedName>
</protein>
<dbReference type="Proteomes" id="UP001152320">
    <property type="component" value="Chromosome 11"/>
</dbReference>
<dbReference type="InterPro" id="IPR038983">
    <property type="entry name" value="C2CD5"/>
</dbReference>
<dbReference type="InterPro" id="IPR035892">
    <property type="entry name" value="C2_domain_sf"/>
</dbReference>
<dbReference type="Pfam" id="PF23028">
    <property type="entry name" value="YbjQ_3"/>
    <property type="match status" value="1"/>
</dbReference>
<dbReference type="SUPFAM" id="SSF49562">
    <property type="entry name" value="C2 domain (Calcium/lipid-binding domain, CaLB)"/>
    <property type="match status" value="1"/>
</dbReference>
<evidence type="ECO:0000259" key="2">
    <source>
        <dbReference type="PROSITE" id="PS50004"/>
    </source>
</evidence>
<feature type="region of interest" description="Disordered" evidence="1">
    <location>
        <begin position="304"/>
        <end position="323"/>
    </location>
</feature>
<keyword evidence="4" id="KW-1185">Reference proteome</keyword>
<feature type="region of interest" description="Disordered" evidence="1">
    <location>
        <begin position="247"/>
        <end position="298"/>
    </location>
</feature>
<reference evidence="3" key="1">
    <citation type="submission" date="2021-10" db="EMBL/GenBank/DDBJ databases">
        <title>Tropical sea cucumber genome reveals ecological adaptation and Cuvierian tubules defense mechanism.</title>
        <authorList>
            <person name="Chen T."/>
        </authorList>
    </citation>
    <scope>NUCLEOTIDE SEQUENCE</scope>
    <source>
        <strain evidence="3">Nanhai2018</strain>
        <tissue evidence="3">Muscle</tissue>
    </source>
</reference>
<dbReference type="OrthoDB" id="419768at2759"/>
<dbReference type="InterPro" id="IPR056430">
    <property type="entry name" value="C2CD5_YbjQ-like_dom"/>
</dbReference>
<dbReference type="PROSITE" id="PS50004">
    <property type="entry name" value="C2"/>
    <property type="match status" value="1"/>
</dbReference>
<accession>A0A9Q1BU19</accession>
<proteinExistence type="predicted"/>
<gene>
    <name evidence="3" type="ORF">HOLleu_22937</name>
</gene>
<dbReference type="GO" id="GO:0065002">
    <property type="term" value="P:intracellular protein transmembrane transport"/>
    <property type="evidence" value="ECO:0007669"/>
    <property type="project" value="TreeGrafter"/>
</dbReference>
<dbReference type="CDD" id="cd08688">
    <property type="entry name" value="C2_KIAA0528-like"/>
    <property type="match status" value="1"/>
</dbReference>
<dbReference type="EMBL" id="JAIZAY010000011">
    <property type="protein sequence ID" value="KAJ8032867.1"/>
    <property type="molecule type" value="Genomic_DNA"/>
</dbReference>
<evidence type="ECO:0000313" key="3">
    <source>
        <dbReference type="EMBL" id="KAJ8032867.1"/>
    </source>
</evidence>
<dbReference type="GO" id="GO:0005509">
    <property type="term" value="F:calcium ion binding"/>
    <property type="evidence" value="ECO:0007669"/>
    <property type="project" value="TreeGrafter"/>
</dbReference>
<dbReference type="Pfam" id="PF00168">
    <property type="entry name" value="C2"/>
    <property type="match status" value="1"/>
</dbReference>
<dbReference type="GO" id="GO:0005544">
    <property type="term" value="F:calcium-dependent phospholipid binding"/>
    <property type="evidence" value="ECO:0007669"/>
    <property type="project" value="InterPro"/>
</dbReference>
<feature type="domain" description="C2" evidence="2">
    <location>
        <begin position="1"/>
        <end position="109"/>
    </location>
</feature>
<dbReference type="Pfam" id="PF23025">
    <property type="entry name" value="YbjQ_2"/>
    <property type="match status" value="3"/>
</dbReference>
<dbReference type="InterPro" id="IPR057815">
    <property type="entry name" value="C2CD5_C"/>
</dbReference>
<dbReference type="InterPro" id="IPR037785">
    <property type="entry name" value="C2_C2CD5"/>
</dbReference>
<dbReference type="GO" id="GO:0072659">
    <property type="term" value="P:protein localization to plasma membrane"/>
    <property type="evidence" value="ECO:0007669"/>
    <property type="project" value="TreeGrafter"/>
</dbReference>
<dbReference type="SMART" id="SM00239">
    <property type="entry name" value="C2"/>
    <property type="match status" value="1"/>
</dbReference>
<evidence type="ECO:0000313" key="4">
    <source>
        <dbReference type="Proteomes" id="UP001152320"/>
    </source>
</evidence>
<organism evidence="3 4">
    <name type="scientific">Holothuria leucospilota</name>
    <name type="common">Black long sea cucumber</name>
    <name type="synonym">Mertensiothuria leucospilota</name>
    <dbReference type="NCBI Taxonomy" id="206669"/>
    <lineage>
        <taxon>Eukaryota</taxon>
        <taxon>Metazoa</taxon>
        <taxon>Echinodermata</taxon>
        <taxon>Eleutherozoa</taxon>
        <taxon>Echinozoa</taxon>
        <taxon>Holothuroidea</taxon>
        <taxon>Aspidochirotacea</taxon>
        <taxon>Aspidochirotida</taxon>
        <taxon>Holothuriidae</taxon>
        <taxon>Holothuria</taxon>
    </lineage>
</organism>
<dbReference type="GO" id="GO:0010828">
    <property type="term" value="P:positive regulation of D-glucose transmembrane transport"/>
    <property type="evidence" value="ECO:0007669"/>
    <property type="project" value="TreeGrafter"/>
</dbReference>
<dbReference type="PANTHER" id="PTHR37412">
    <property type="entry name" value="C2 DOMAIN-CONTAINING PROTEIN 5"/>
    <property type="match status" value="1"/>
</dbReference>